<proteinExistence type="predicted"/>
<sequence length="306" mass="35643">MNTTIVAGQGTGMLGVFDSFQVRNEEKISQSDIQFCENQTEALNQTLLQLKGWYDIFYKSAQTLTGDNQVKFQTNGSAKFEKTYRSSVTTALQPYEEFEFLPVDDINKIVENRRKAIEKFAGNIIRYFNKTYDLTVPVPEIDKENLSLEFQPEYMTYVDTVIAHLGGRSFRETAEDELINKFHKAVHHYGRHALPELKSKSIIFPNLFYFDNFNLQYNRYEIRWEQEAHISNLCSGLAFYAHDRLNGDSGIIYGYDRNNVNITDWYPLSTSPAEYMKFYKNGRLDVKFKDATSAEECFRKLKLNEL</sequence>
<evidence type="ECO:0000313" key="1">
    <source>
        <dbReference type="EMBL" id="KAA6302815.1"/>
    </source>
</evidence>
<dbReference type="Proteomes" id="UP000324575">
    <property type="component" value="Unassembled WGS sequence"/>
</dbReference>
<organism evidence="1 2">
    <name type="scientific">Candidatus Ordinivivax streblomastigis</name>
    <dbReference type="NCBI Taxonomy" id="2540710"/>
    <lineage>
        <taxon>Bacteria</taxon>
        <taxon>Pseudomonadati</taxon>
        <taxon>Bacteroidota</taxon>
        <taxon>Bacteroidia</taxon>
        <taxon>Bacteroidales</taxon>
        <taxon>Candidatus Ordinivivax</taxon>
    </lineage>
</organism>
<comment type="caution">
    <text evidence="1">The sequence shown here is derived from an EMBL/GenBank/DDBJ whole genome shotgun (WGS) entry which is preliminary data.</text>
</comment>
<dbReference type="EMBL" id="SNRX01000005">
    <property type="protein sequence ID" value="KAA6302815.1"/>
    <property type="molecule type" value="Genomic_DNA"/>
</dbReference>
<protein>
    <submittedName>
        <fullName evidence="1">Uncharacterized protein</fullName>
    </submittedName>
</protein>
<accession>A0A5M8P2W4</accession>
<reference evidence="1 2" key="1">
    <citation type="submission" date="2019-03" db="EMBL/GenBank/DDBJ databases">
        <title>Single cell metagenomics reveals metabolic interactions within the superorganism composed of flagellate Streblomastix strix and complex community of Bacteroidetes bacteria on its surface.</title>
        <authorList>
            <person name="Treitli S.C."/>
            <person name="Kolisko M."/>
            <person name="Husnik F."/>
            <person name="Keeling P."/>
            <person name="Hampl V."/>
        </authorList>
    </citation>
    <scope>NUCLEOTIDE SEQUENCE [LARGE SCALE GENOMIC DNA]</scope>
    <source>
        <strain evidence="1">St1</strain>
    </source>
</reference>
<name>A0A5M8P2W4_9BACT</name>
<gene>
    <name evidence="1" type="ORF">EZS26_000985</name>
</gene>
<evidence type="ECO:0000313" key="2">
    <source>
        <dbReference type="Proteomes" id="UP000324575"/>
    </source>
</evidence>
<dbReference type="AlphaFoldDB" id="A0A5M8P2W4"/>